<feature type="signal peptide" evidence="1">
    <location>
        <begin position="1"/>
        <end position="17"/>
    </location>
</feature>
<dbReference type="OrthoDB" id="9879403at2"/>
<dbReference type="AlphaFoldDB" id="F9ZY72"/>
<dbReference type="EMBL" id="CP002738">
    <property type="protein sequence ID" value="AEF99802.1"/>
    <property type="molecule type" value="Genomic_DNA"/>
</dbReference>
<dbReference type="RefSeq" id="WP_013818062.1">
    <property type="nucleotide sequence ID" value="NC_015572.1"/>
</dbReference>
<dbReference type="HOGENOM" id="CLU_2317059_0_0_6"/>
<keyword evidence="1" id="KW-0732">Signal</keyword>
<evidence type="ECO:0000256" key="1">
    <source>
        <dbReference type="SAM" id="SignalP"/>
    </source>
</evidence>
<reference evidence="3" key="3">
    <citation type="submission" date="2011-05" db="EMBL/GenBank/DDBJ databases">
        <title>Complete sequence of Methylomonas methanica MC09.</title>
        <authorList>
            <consortium name="US DOE Joint Genome Institute"/>
            <person name="Lucas S."/>
            <person name="Han J."/>
            <person name="Lapidus A."/>
            <person name="Cheng J.-F."/>
            <person name="Goodwin L."/>
            <person name="Pitluck S."/>
            <person name="Peters L."/>
            <person name="Mikhailova N."/>
            <person name="Teshima H."/>
            <person name="Han C."/>
            <person name="Tapia R."/>
            <person name="Land M."/>
            <person name="Hauser L."/>
            <person name="Kyrpides N."/>
            <person name="Ivanova N."/>
            <person name="Pagani I."/>
            <person name="Stein L."/>
            <person name="Woyke T."/>
        </authorList>
    </citation>
    <scope>NUCLEOTIDE SEQUENCE [LARGE SCALE GENOMIC DNA]</scope>
    <source>
        <strain evidence="3">MC09</strain>
    </source>
</reference>
<organism evidence="2 3">
    <name type="scientific">Methylomonas methanica (strain DSM 25384 / MC09)</name>
    <dbReference type="NCBI Taxonomy" id="857087"/>
    <lineage>
        <taxon>Bacteria</taxon>
        <taxon>Pseudomonadati</taxon>
        <taxon>Pseudomonadota</taxon>
        <taxon>Gammaproteobacteria</taxon>
        <taxon>Methylococcales</taxon>
        <taxon>Methylococcaceae</taxon>
        <taxon>Methylomonas</taxon>
    </lineage>
</organism>
<dbReference type="KEGG" id="mmt:Metme_1379"/>
<evidence type="ECO:0008006" key="4">
    <source>
        <dbReference type="Google" id="ProtNLM"/>
    </source>
</evidence>
<sequence>MKIIALAISLLLMTACASDPRLAVHDGNHELAVQNENDKLCENHKSDFEYFRVAFDKERSEICATGCAYTPSMNKNSDTLERIAGLYYLMNCDANHGRL</sequence>
<evidence type="ECO:0000313" key="2">
    <source>
        <dbReference type="EMBL" id="AEF99802.1"/>
    </source>
</evidence>
<dbReference type="PROSITE" id="PS51257">
    <property type="entry name" value="PROKAR_LIPOPROTEIN"/>
    <property type="match status" value="1"/>
</dbReference>
<reference evidence="2 3" key="1">
    <citation type="journal article" date="2011" name="J. Bacteriol.">
        <title>Complete Genome Sequence of the Aerobic Marine Methanotroph Methylomonas methanica MC09.</title>
        <authorList>
            <person name="Boden R."/>
            <person name="Cunliffe M."/>
            <person name="Scanlan J."/>
            <person name="Moussard H."/>
            <person name="Kits K.D."/>
            <person name="Klotz M.G."/>
            <person name="Jetten M.S."/>
            <person name="Vuilleumier S."/>
            <person name="Han J."/>
            <person name="Peters L."/>
            <person name="Mikhailova N."/>
            <person name="Teshima H."/>
            <person name="Tapia R."/>
            <person name="Kyrpides N."/>
            <person name="Ivanova N."/>
            <person name="Pagani I."/>
            <person name="Cheng J.F."/>
            <person name="Goodwin L."/>
            <person name="Han C."/>
            <person name="Hauser L."/>
            <person name="Land M.L."/>
            <person name="Lapidus A."/>
            <person name="Lucas S."/>
            <person name="Pitluck S."/>
            <person name="Woyke T."/>
            <person name="Stein L."/>
            <person name="Murrell J.C."/>
        </authorList>
    </citation>
    <scope>NUCLEOTIDE SEQUENCE [LARGE SCALE GENOMIC DNA]</scope>
    <source>
        <strain evidence="2 3">MC09</strain>
    </source>
</reference>
<accession>F9ZY72</accession>
<keyword evidence="3" id="KW-1185">Reference proteome</keyword>
<feature type="chain" id="PRO_5003396210" description="Lipoprotein" evidence="1">
    <location>
        <begin position="18"/>
        <end position="99"/>
    </location>
</feature>
<evidence type="ECO:0000313" key="3">
    <source>
        <dbReference type="Proteomes" id="UP000008888"/>
    </source>
</evidence>
<name>F9ZY72_METMM</name>
<dbReference type="Proteomes" id="UP000008888">
    <property type="component" value="Chromosome"/>
</dbReference>
<proteinExistence type="predicted"/>
<gene>
    <name evidence="2" type="ordered locus">Metme_1379</name>
</gene>
<protein>
    <recommendedName>
        <fullName evidence="4">Lipoprotein</fullName>
    </recommendedName>
</protein>
<reference key="2">
    <citation type="submission" date="2011-05" db="EMBL/GenBank/DDBJ databases">
        <title>Complete genome sequence of the aerobic marine methanotroph Methylomonas methanica MC09.</title>
        <authorList>
            <person name="Boden R."/>
            <person name="Cunliffe M."/>
            <person name="Scanlan J."/>
            <person name="Moussard H."/>
            <person name="Kits K.D."/>
            <person name="Klotz M."/>
            <person name="Jetten M."/>
            <person name="Vuilleumier S."/>
            <person name="Han J."/>
            <person name="Peters L."/>
            <person name="Mikhailova N."/>
            <person name="Teshima H."/>
            <person name="Tapia R."/>
            <person name="Kyrpides N."/>
            <person name="Ivanova N."/>
            <person name="Pagani I."/>
            <person name="Cheng J.-F."/>
            <person name="Goodwin L."/>
            <person name="Han C."/>
            <person name="Hauser L."/>
            <person name="Land M."/>
            <person name="Lapidus A."/>
            <person name="Lucas S."/>
            <person name="Pitluck S."/>
            <person name="Woyke T."/>
            <person name="Stein L.Y."/>
            <person name="Murrell C."/>
        </authorList>
    </citation>
    <scope>NUCLEOTIDE SEQUENCE</scope>
    <source>
        <strain>MC09</strain>
    </source>
</reference>